<dbReference type="PANTHER" id="PTHR30055:SF234">
    <property type="entry name" value="HTH-TYPE TRANSCRIPTIONAL REGULATOR BETI"/>
    <property type="match status" value="1"/>
</dbReference>
<dbReference type="InterPro" id="IPR001647">
    <property type="entry name" value="HTH_TetR"/>
</dbReference>
<evidence type="ECO:0000256" key="1">
    <source>
        <dbReference type="ARBA" id="ARBA00023015"/>
    </source>
</evidence>
<gene>
    <name evidence="4" type="ORF">GII30_05995</name>
</gene>
<keyword evidence="3" id="KW-0804">Transcription</keyword>
<dbReference type="SUPFAM" id="SSF48498">
    <property type="entry name" value="Tetracyclin repressor-like, C-terminal domain"/>
    <property type="match status" value="1"/>
</dbReference>
<dbReference type="AlphaFoldDB" id="A0A857KUS6"/>
<proteinExistence type="predicted"/>
<dbReference type="Pfam" id="PF00440">
    <property type="entry name" value="TetR_N"/>
    <property type="match status" value="1"/>
</dbReference>
<evidence type="ECO:0000256" key="3">
    <source>
        <dbReference type="ARBA" id="ARBA00023163"/>
    </source>
</evidence>
<accession>A0A857KUS6</accession>
<keyword evidence="1" id="KW-0805">Transcription regulation</keyword>
<dbReference type="PROSITE" id="PS50977">
    <property type="entry name" value="HTH_TETR_2"/>
    <property type="match status" value="1"/>
</dbReference>
<dbReference type="InterPro" id="IPR036271">
    <property type="entry name" value="Tet_transcr_reg_TetR-rel_C_sf"/>
</dbReference>
<organism evidence="4">
    <name type="scientific">Gordonia amarae</name>
    <dbReference type="NCBI Taxonomy" id="36821"/>
    <lineage>
        <taxon>Bacteria</taxon>
        <taxon>Bacillati</taxon>
        <taxon>Actinomycetota</taxon>
        <taxon>Actinomycetes</taxon>
        <taxon>Mycobacteriales</taxon>
        <taxon>Gordoniaceae</taxon>
        <taxon>Gordonia</taxon>
    </lineage>
</organism>
<dbReference type="GO" id="GO:0000976">
    <property type="term" value="F:transcription cis-regulatory region binding"/>
    <property type="evidence" value="ECO:0007669"/>
    <property type="project" value="TreeGrafter"/>
</dbReference>
<evidence type="ECO:0000256" key="2">
    <source>
        <dbReference type="ARBA" id="ARBA00023125"/>
    </source>
</evidence>
<dbReference type="InterPro" id="IPR050109">
    <property type="entry name" value="HTH-type_TetR-like_transc_reg"/>
</dbReference>
<evidence type="ECO:0000313" key="4">
    <source>
        <dbReference type="EMBL" id="QHN38785.1"/>
    </source>
</evidence>
<reference evidence="4" key="1">
    <citation type="journal article" date="2021" name="Nat. Microbiol.">
        <title>Cocultivation of an ultrasmall environmental parasitic bacterium with lytic ability against bacteria associated with wastewater foams.</title>
        <authorList>
            <person name="Batinovic S."/>
            <person name="Rose J.J.A."/>
            <person name="Ratcliffe J."/>
            <person name="Seviour R.J."/>
            <person name="Petrovski S."/>
        </authorList>
    </citation>
    <scope>NUCLEOTIDE SEQUENCE</scope>
    <source>
        <strain evidence="4">CON44</strain>
    </source>
</reference>
<name>A0A857KUS6_9ACTN</name>
<dbReference type="PANTHER" id="PTHR30055">
    <property type="entry name" value="HTH-TYPE TRANSCRIPTIONAL REGULATOR RUTR"/>
    <property type="match status" value="1"/>
</dbReference>
<dbReference type="InterPro" id="IPR009057">
    <property type="entry name" value="Homeodomain-like_sf"/>
</dbReference>
<keyword evidence="2" id="KW-0238">DNA-binding</keyword>
<dbReference type="Gene3D" id="1.10.357.10">
    <property type="entry name" value="Tetracycline Repressor, domain 2"/>
    <property type="match status" value="1"/>
</dbReference>
<sequence>MPRCPRCVHSATESEPMTRMPVEDRRKALVEAAFEVIAEHGVENATTRSICSHAGMPLASFHYAFESRDDLLRRVMLTILPVAIDDWVASMLPRADSPLHGRAGLEKNLRKHLGMLRMVLESGPGRMRACVSLALYAHNHPPVAAAAKEMFESLYTIADQGLVQAAHNMGVHWLHPTDILAQRIVGTTTAATLVYLATGDTEVVDNIVDGAIEMLMSHVADN</sequence>
<dbReference type="GO" id="GO:0003700">
    <property type="term" value="F:DNA-binding transcription factor activity"/>
    <property type="evidence" value="ECO:0007669"/>
    <property type="project" value="TreeGrafter"/>
</dbReference>
<protein>
    <submittedName>
        <fullName evidence="4">TetR family transcriptional regulator</fullName>
    </submittedName>
</protein>
<dbReference type="SUPFAM" id="SSF46689">
    <property type="entry name" value="Homeodomain-like"/>
    <property type="match status" value="1"/>
</dbReference>
<dbReference type="EMBL" id="CP045810">
    <property type="protein sequence ID" value="QHN38785.1"/>
    <property type="molecule type" value="Genomic_DNA"/>
</dbReference>